<keyword evidence="2 4" id="KW-0413">Isomerase</keyword>
<dbReference type="Pfam" id="PF02567">
    <property type="entry name" value="PhzC-PhzF"/>
    <property type="match status" value="1"/>
</dbReference>
<dbReference type="PANTHER" id="PTHR13774">
    <property type="entry name" value="PHENAZINE BIOSYNTHESIS PROTEIN"/>
    <property type="match status" value="1"/>
</dbReference>
<evidence type="ECO:0000313" key="5">
    <source>
        <dbReference type="Proteomes" id="UP000650616"/>
    </source>
</evidence>
<keyword evidence="5" id="KW-1185">Reference proteome</keyword>
<comment type="caution">
    <text evidence="4">The sequence shown here is derived from an EMBL/GenBank/DDBJ whole genome shotgun (WGS) entry which is preliminary data.</text>
</comment>
<dbReference type="InterPro" id="IPR003719">
    <property type="entry name" value="Phenazine_PhzF-like"/>
</dbReference>
<dbReference type="PIRSF" id="PIRSF016184">
    <property type="entry name" value="PhzC_PhzF"/>
    <property type="match status" value="1"/>
</dbReference>
<evidence type="ECO:0000256" key="3">
    <source>
        <dbReference type="PIRSR" id="PIRSR016184-1"/>
    </source>
</evidence>
<gene>
    <name evidence="4" type="ORF">CCAL9337_04290</name>
</gene>
<dbReference type="AlphaFoldDB" id="A0AAW3ZY12"/>
<evidence type="ECO:0000256" key="1">
    <source>
        <dbReference type="ARBA" id="ARBA00008270"/>
    </source>
</evidence>
<comment type="similarity">
    <text evidence="1">Belongs to the PhzF family.</text>
</comment>
<dbReference type="GO" id="GO:0005737">
    <property type="term" value="C:cytoplasm"/>
    <property type="evidence" value="ECO:0007669"/>
    <property type="project" value="TreeGrafter"/>
</dbReference>
<protein>
    <submittedName>
        <fullName evidence="4">PhzF family phenazine biosynthesis isomerase</fullName>
    </submittedName>
</protein>
<name>A0AAW3ZY12_9BACT</name>
<dbReference type="EMBL" id="LIWG01000004">
    <property type="protein sequence ID" value="MBE3607950.1"/>
    <property type="molecule type" value="Genomic_DNA"/>
</dbReference>
<dbReference type="RefSeq" id="WP_170016012.1">
    <property type="nucleotide sequence ID" value="NZ_CP012545.1"/>
</dbReference>
<reference evidence="4 5" key="1">
    <citation type="submission" date="2015-08" db="EMBL/GenBank/DDBJ databases">
        <title>Comparative genomics of the Campylobacter concisus group.</title>
        <authorList>
            <person name="Yee E."/>
            <person name="Chapman M.H."/>
            <person name="Huynh S."/>
            <person name="Bono J.L."/>
            <person name="On S.L."/>
            <person name="St Leger J."/>
            <person name="Foster G."/>
            <person name="Parker C.T."/>
            <person name="Miller W.G."/>
        </authorList>
    </citation>
    <scope>NUCLEOTIDE SEQUENCE [LARGE SCALE GENOMIC DNA]</scope>
    <source>
        <strain evidence="4 5">RM9337</strain>
    </source>
</reference>
<dbReference type="Proteomes" id="UP000650616">
    <property type="component" value="Unassembled WGS sequence"/>
</dbReference>
<dbReference type="SUPFAM" id="SSF54506">
    <property type="entry name" value="Diaminopimelate epimerase-like"/>
    <property type="match status" value="1"/>
</dbReference>
<feature type="active site" evidence="3">
    <location>
        <position position="44"/>
    </location>
</feature>
<accession>A0AAW3ZY12</accession>
<dbReference type="GO" id="GO:0016853">
    <property type="term" value="F:isomerase activity"/>
    <property type="evidence" value="ECO:0007669"/>
    <property type="project" value="UniProtKB-KW"/>
</dbReference>
<proteinExistence type="inferred from homology"/>
<evidence type="ECO:0000256" key="2">
    <source>
        <dbReference type="ARBA" id="ARBA00023235"/>
    </source>
</evidence>
<sequence length="258" mass="28372">MIIHHVDAFTNELFKGNPACVCVSDAPLDENLMQKIAAENNLSETAFLVKNGEIYNLRWFTPVSKVDLCGHATLASAFVLKSFFEPSQNEFKFSTLSGILTVTYENSVFLLDFPVFELKEINVTEAMSRAVGAKPQQAFLGRDLLLIMENESDIINAKLDFGAMLELDGLITHISAKGGEFDCVSRSFAPKLGISEDPVCGSGYCHIVPFWAKNLDKIKLKALQASARSGILECEMMSNGRVRLGGTAVLYSKNEVFV</sequence>
<dbReference type="Gene3D" id="3.10.310.10">
    <property type="entry name" value="Diaminopimelate Epimerase, Chain A, domain 1"/>
    <property type="match status" value="2"/>
</dbReference>
<organism evidence="4 5">
    <name type="scientific">Campylobacter californiensis</name>
    <dbReference type="NCBI Taxonomy" id="1032243"/>
    <lineage>
        <taxon>Bacteria</taxon>
        <taxon>Pseudomonadati</taxon>
        <taxon>Campylobacterota</taxon>
        <taxon>Epsilonproteobacteria</taxon>
        <taxon>Campylobacterales</taxon>
        <taxon>Campylobacteraceae</taxon>
        <taxon>Campylobacter</taxon>
    </lineage>
</organism>
<dbReference type="NCBIfam" id="TIGR00654">
    <property type="entry name" value="PhzF_family"/>
    <property type="match status" value="1"/>
</dbReference>
<dbReference type="PANTHER" id="PTHR13774:SF17">
    <property type="entry name" value="PHENAZINE BIOSYNTHESIS-LIKE DOMAIN-CONTAINING PROTEIN"/>
    <property type="match status" value="1"/>
</dbReference>
<evidence type="ECO:0000313" key="4">
    <source>
        <dbReference type="EMBL" id="MBE3607950.1"/>
    </source>
</evidence>